<dbReference type="SUPFAM" id="SSF52266">
    <property type="entry name" value="SGNH hydrolase"/>
    <property type="match status" value="1"/>
</dbReference>
<reference evidence="3 4" key="2">
    <citation type="journal article" date="2017" name="Front. Plant Sci.">
        <title>Gene Classification and Mining of Molecular Markers Useful in Red Clover (Trifolium pratense) Breeding.</title>
        <authorList>
            <person name="Istvanek J."/>
            <person name="Dluhosova J."/>
            <person name="Dluhos P."/>
            <person name="Patkova L."/>
            <person name="Nedelnik J."/>
            <person name="Repkova J."/>
        </authorList>
    </citation>
    <scope>NUCLEOTIDE SEQUENCE [LARGE SCALE GENOMIC DNA]</scope>
    <source>
        <strain evidence="4">cv. Tatra</strain>
        <tissue evidence="3">Young leaves</tissue>
    </source>
</reference>
<dbReference type="AlphaFoldDB" id="A0A2K3LGM0"/>
<sequence>VSNIAIAQTTNAAFPAVFAFGDSIYDTGNNNNLLTASKCNFPPYGKDFYGGKATGRFGNGRVLSDLITSALGVKDTLPAFLNPALTAQDLPTGVCFASGGSGLDDLTANMQGGVLTMGAQLNLFRQYIEKLKAVVGADKAADIISKALFIISAGNNDVAFAYSFTIRRALPFNVYAATLVSASQNFLKSLYQLGARHVWVQSTVTLGCLPAARSTLGGPLRFCVDYENIYAQQFNGMLSAGVANLKSTLPDYDLRFVDVYTPMLRLIQNPSAAGFVNVWNGCCGTGTFEMGPACNAFTFQCPSTSQYFFWDVAHPTERAYQATLAQLLHAQNYDLNSYNISKTLHPLNVSNLIF</sequence>
<evidence type="ECO:0000256" key="1">
    <source>
        <dbReference type="ARBA" id="ARBA00008668"/>
    </source>
</evidence>
<protein>
    <submittedName>
        <fullName evidence="3">GDSL esterase/lipase</fullName>
    </submittedName>
</protein>
<dbReference type="PANTHER" id="PTHR45642">
    <property type="entry name" value="GDSL ESTERASE/LIPASE EXL3"/>
    <property type="match status" value="1"/>
</dbReference>
<dbReference type="Proteomes" id="UP000236291">
    <property type="component" value="Unassembled WGS sequence"/>
</dbReference>
<comment type="similarity">
    <text evidence="1">Belongs to the 'GDSL' lipolytic enzyme family.</text>
</comment>
<dbReference type="STRING" id="57577.A0A2K3LGM0"/>
<dbReference type="EMBL" id="ASHM01032746">
    <property type="protein sequence ID" value="PNX77676.1"/>
    <property type="molecule type" value="Genomic_DNA"/>
</dbReference>
<dbReference type="Gene3D" id="3.40.50.1110">
    <property type="entry name" value="SGNH hydrolase"/>
    <property type="match status" value="1"/>
</dbReference>
<dbReference type="PANTHER" id="PTHR45642:SF52">
    <property type="entry name" value="GDSL-LIKE LIPASE_ACYLHYDROLASE"/>
    <property type="match status" value="1"/>
</dbReference>
<evidence type="ECO:0000313" key="2">
    <source>
        <dbReference type="EMBL" id="PNX77676.1"/>
    </source>
</evidence>
<dbReference type="InterPro" id="IPR001087">
    <property type="entry name" value="GDSL"/>
</dbReference>
<dbReference type="GO" id="GO:0006629">
    <property type="term" value="P:lipid metabolic process"/>
    <property type="evidence" value="ECO:0007669"/>
    <property type="project" value="InterPro"/>
</dbReference>
<dbReference type="InterPro" id="IPR035669">
    <property type="entry name" value="SGNH_plant_lipase-like"/>
</dbReference>
<dbReference type="InterPro" id="IPR036514">
    <property type="entry name" value="SGNH_hydro_sf"/>
</dbReference>
<accession>A0A2K3LGM0</accession>
<comment type="caution">
    <text evidence="3">The sequence shown here is derived from an EMBL/GenBank/DDBJ whole genome shotgun (WGS) entry which is preliminary data.</text>
</comment>
<organism evidence="3 4">
    <name type="scientific">Trifolium pratense</name>
    <name type="common">Red clover</name>
    <dbReference type="NCBI Taxonomy" id="57577"/>
    <lineage>
        <taxon>Eukaryota</taxon>
        <taxon>Viridiplantae</taxon>
        <taxon>Streptophyta</taxon>
        <taxon>Embryophyta</taxon>
        <taxon>Tracheophyta</taxon>
        <taxon>Spermatophyta</taxon>
        <taxon>Magnoliopsida</taxon>
        <taxon>eudicotyledons</taxon>
        <taxon>Gunneridae</taxon>
        <taxon>Pentapetalae</taxon>
        <taxon>rosids</taxon>
        <taxon>fabids</taxon>
        <taxon>Fabales</taxon>
        <taxon>Fabaceae</taxon>
        <taxon>Papilionoideae</taxon>
        <taxon>50 kb inversion clade</taxon>
        <taxon>NPAAA clade</taxon>
        <taxon>Hologalegina</taxon>
        <taxon>IRL clade</taxon>
        <taxon>Trifolieae</taxon>
        <taxon>Trifolium</taxon>
    </lineage>
</organism>
<dbReference type="EMBL" id="ASHM01032754">
    <property type="protein sequence ID" value="PNX77680.1"/>
    <property type="molecule type" value="Genomic_DNA"/>
</dbReference>
<dbReference type="CDD" id="cd01837">
    <property type="entry name" value="SGNH_plant_lipase_like"/>
    <property type="match status" value="1"/>
</dbReference>
<reference evidence="3 4" key="1">
    <citation type="journal article" date="2014" name="Am. J. Bot.">
        <title>Genome assembly and annotation for red clover (Trifolium pratense; Fabaceae).</title>
        <authorList>
            <person name="Istvanek J."/>
            <person name="Jaros M."/>
            <person name="Krenek A."/>
            <person name="Repkova J."/>
        </authorList>
    </citation>
    <scope>NUCLEOTIDE SEQUENCE [LARGE SCALE GENOMIC DNA]</scope>
    <source>
        <strain evidence="4">cv. Tatra</strain>
        <tissue evidence="3">Young leaves</tissue>
    </source>
</reference>
<dbReference type="PROSITE" id="PS01098">
    <property type="entry name" value="LIPASE_GDSL_SER"/>
    <property type="match status" value="1"/>
</dbReference>
<evidence type="ECO:0000313" key="4">
    <source>
        <dbReference type="Proteomes" id="UP000236291"/>
    </source>
</evidence>
<proteinExistence type="inferred from homology"/>
<dbReference type="GO" id="GO:0016298">
    <property type="term" value="F:lipase activity"/>
    <property type="evidence" value="ECO:0007669"/>
    <property type="project" value="InterPro"/>
</dbReference>
<dbReference type="InterPro" id="IPR008265">
    <property type="entry name" value="Lipase_GDSL_AS"/>
</dbReference>
<evidence type="ECO:0000313" key="3">
    <source>
        <dbReference type="EMBL" id="PNX77680.1"/>
    </source>
</evidence>
<dbReference type="Pfam" id="PF00657">
    <property type="entry name" value="Lipase_GDSL"/>
    <property type="match status" value="1"/>
</dbReference>
<dbReference type="GO" id="GO:0005576">
    <property type="term" value="C:extracellular region"/>
    <property type="evidence" value="ECO:0007669"/>
    <property type="project" value="TreeGrafter"/>
</dbReference>
<gene>
    <name evidence="2" type="ORF">L195_g033645</name>
    <name evidence="3" type="ORF">L195_g033649</name>
</gene>
<feature type="non-terminal residue" evidence="3">
    <location>
        <position position="1"/>
    </location>
</feature>
<dbReference type="InterPro" id="IPR050592">
    <property type="entry name" value="GDSL_lipolytic_enzyme"/>
</dbReference>
<name>A0A2K3LGM0_TRIPR</name>